<feature type="compositionally biased region" description="Low complexity" evidence="1">
    <location>
        <begin position="223"/>
        <end position="246"/>
    </location>
</feature>
<sequence>MRPGLPSTLTLVLVLVLAGVAGGVGTAATAPVTDTRADVVQVDPPRNGTLVELQLTPDGTARWTVEQRFALDDENDTRAFERLANEFEAGDAGTGYLEAFARGRVAASNATGREMRLVNISRDSRVEAARNVSVGVLELSFEWTNFARVGGGRLRVDDAFRTPDNGTWFPGITESETFVVRPPAGYGVSSAPAAPTRGVIRLFGPREFEPGYLDITYERLATPTETPTVTAPGGTLTGSGTPSDTPTVPPTVDRETLFLLVGLVGLGLLAVLVYLLARRGTGDDGGAPAAANGGVDDGGAIAAGVAGGESGDGEPEPEPAPEPEPEPVDTELLSDEERVEHLLEWNGGRMKQANIVDETGWSNAKVSQLLSAMDEAGRIDKLRIGRENLISLPDEDVTEFEE</sequence>
<organism evidence="5 6">
    <name type="scientific">Salinirubellus salinus</name>
    <dbReference type="NCBI Taxonomy" id="1364945"/>
    <lineage>
        <taxon>Archaea</taxon>
        <taxon>Methanobacteriati</taxon>
        <taxon>Methanobacteriota</taxon>
        <taxon>Stenosarchaea group</taxon>
        <taxon>Halobacteria</taxon>
        <taxon>Halobacteriales</taxon>
        <taxon>Natronomonadaceae</taxon>
        <taxon>Salinirubellus</taxon>
    </lineage>
</organism>
<keyword evidence="2" id="KW-1133">Transmembrane helix</keyword>
<dbReference type="InterPro" id="IPR036390">
    <property type="entry name" value="WH_DNA-bd_sf"/>
</dbReference>
<feature type="compositionally biased region" description="Acidic residues" evidence="1">
    <location>
        <begin position="311"/>
        <end position="331"/>
    </location>
</feature>
<evidence type="ECO:0000256" key="2">
    <source>
        <dbReference type="SAM" id="Phobius"/>
    </source>
</evidence>
<keyword evidence="2" id="KW-0472">Membrane</keyword>
<reference evidence="5" key="1">
    <citation type="submission" date="2022-09" db="EMBL/GenBank/DDBJ databases">
        <title>Diverse halophilic archaea isolated from saline environments.</title>
        <authorList>
            <person name="Cui H.-L."/>
        </authorList>
    </citation>
    <scope>NUCLEOTIDE SEQUENCE</scope>
    <source>
        <strain evidence="5">ZS-35-S2</strain>
    </source>
</reference>
<feature type="compositionally biased region" description="Low complexity" evidence="1">
    <location>
        <begin position="286"/>
        <end position="304"/>
    </location>
</feature>
<dbReference type="InterPro" id="IPR055769">
    <property type="entry name" value="DUF7345"/>
</dbReference>
<dbReference type="AlphaFoldDB" id="A0A9E7QZI5"/>
<evidence type="ECO:0000313" key="6">
    <source>
        <dbReference type="Proteomes" id="UP001057580"/>
    </source>
</evidence>
<evidence type="ECO:0000259" key="4">
    <source>
        <dbReference type="Pfam" id="PF24036"/>
    </source>
</evidence>
<dbReference type="Pfam" id="PF24036">
    <property type="entry name" value="DUF7345"/>
    <property type="match status" value="1"/>
</dbReference>
<keyword evidence="6" id="KW-1185">Reference proteome</keyword>
<dbReference type="Gene3D" id="1.10.10.10">
    <property type="entry name" value="Winged helix-like DNA-binding domain superfamily/Winged helix DNA-binding domain"/>
    <property type="match status" value="1"/>
</dbReference>
<name>A0A9E7QZI5_9EURY</name>
<feature type="domain" description="DUF7343" evidence="3">
    <location>
        <begin position="332"/>
        <end position="393"/>
    </location>
</feature>
<evidence type="ECO:0008006" key="7">
    <source>
        <dbReference type="Google" id="ProtNLM"/>
    </source>
</evidence>
<dbReference type="Pfam" id="PF24034">
    <property type="entry name" value="DUF7343"/>
    <property type="match status" value="1"/>
</dbReference>
<proteinExistence type="predicted"/>
<dbReference type="GeneID" id="74943197"/>
<gene>
    <name evidence="5" type="ORF">N0B31_12205</name>
</gene>
<feature type="transmembrane region" description="Helical" evidence="2">
    <location>
        <begin position="257"/>
        <end position="277"/>
    </location>
</feature>
<dbReference type="SUPFAM" id="SSF46785">
    <property type="entry name" value="Winged helix' DNA-binding domain"/>
    <property type="match status" value="1"/>
</dbReference>
<feature type="domain" description="DUF7345" evidence="4">
    <location>
        <begin position="53"/>
        <end position="186"/>
    </location>
</feature>
<protein>
    <recommendedName>
        <fullName evidence="7">Helix-turn-helix domain-containing protein</fullName>
    </recommendedName>
</protein>
<dbReference type="Proteomes" id="UP001057580">
    <property type="component" value="Chromosome"/>
</dbReference>
<evidence type="ECO:0000313" key="5">
    <source>
        <dbReference type="EMBL" id="UWM52911.1"/>
    </source>
</evidence>
<accession>A0A9E7QZI5</accession>
<evidence type="ECO:0000259" key="3">
    <source>
        <dbReference type="Pfam" id="PF24034"/>
    </source>
</evidence>
<feature type="region of interest" description="Disordered" evidence="1">
    <location>
        <begin position="283"/>
        <end position="331"/>
    </location>
</feature>
<evidence type="ECO:0000256" key="1">
    <source>
        <dbReference type="SAM" id="MobiDB-lite"/>
    </source>
</evidence>
<dbReference type="InterPro" id="IPR055767">
    <property type="entry name" value="DUF7343"/>
</dbReference>
<dbReference type="KEGG" id="ssai:N0B31_12205"/>
<dbReference type="RefSeq" id="WP_260591906.1">
    <property type="nucleotide sequence ID" value="NZ_CP104003.1"/>
</dbReference>
<feature type="region of interest" description="Disordered" evidence="1">
    <location>
        <begin position="223"/>
        <end position="249"/>
    </location>
</feature>
<keyword evidence="2" id="KW-0812">Transmembrane</keyword>
<dbReference type="InterPro" id="IPR036388">
    <property type="entry name" value="WH-like_DNA-bd_sf"/>
</dbReference>
<dbReference type="EMBL" id="CP104003">
    <property type="protein sequence ID" value="UWM52911.1"/>
    <property type="molecule type" value="Genomic_DNA"/>
</dbReference>